<proteinExistence type="inferred from homology"/>
<comment type="caution">
    <text evidence="15">The sequence shown here is derived from an EMBL/GenBank/DDBJ whole genome shotgun (WGS) entry which is preliminary data.</text>
</comment>
<dbReference type="PROSITE" id="PS50064">
    <property type="entry name" value="ZF_PARP_2"/>
    <property type="match status" value="1"/>
</dbReference>
<keyword evidence="7" id="KW-0106">Calcium</keyword>
<accession>A0A9Q1QRR5</accession>
<organism evidence="15 16">
    <name type="scientific">Carnegiea gigantea</name>
    <dbReference type="NCBI Taxonomy" id="171969"/>
    <lineage>
        <taxon>Eukaryota</taxon>
        <taxon>Viridiplantae</taxon>
        <taxon>Streptophyta</taxon>
        <taxon>Embryophyta</taxon>
        <taxon>Tracheophyta</taxon>
        <taxon>Spermatophyta</taxon>
        <taxon>Magnoliopsida</taxon>
        <taxon>eudicotyledons</taxon>
        <taxon>Gunneridae</taxon>
        <taxon>Pentapetalae</taxon>
        <taxon>Caryophyllales</taxon>
        <taxon>Cactineae</taxon>
        <taxon>Cactaceae</taxon>
        <taxon>Cactoideae</taxon>
        <taxon>Echinocereeae</taxon>
        <taxon>Carnegiea</taxon>
    </lineage>
</organism>
<keyword evidence="11" id="KW-0407">Ion channel</keyword>
<gene>
    <name evidence="15" type="ORF">Cgig2_007222</name>
</gene>
<dbReference type="GO" id="GO:0003677">
    <property type="term" value="F:DNA binding"/>
    <property type="evidence" value="ECO:0007669"/>
    <property type="project" value="InterPro"/>
</dbReference>
<sequence>MERIKGSGGGGCSDHGRGGAIVDAVADVVRGLDRRVVTEHVPRDADQDNTEHEEEVDEPAVVKERTNAIRSKFRFSPTPIAFVNPRLARRFGPIPPLMAPIIEAPPPSPSGSGDYEELSWYGNIQYLINISAIGALFCVCIFVLVKLRSDHRSIPGPSALLAKLLAVWHATGREISRHCGADAAQFLIIEGGTFAVLSAVSLLALLLILPLNLYAGTAKMDDQFSKTTITHIAKGSPLFWLHFVFVVLIVFLVHYGVCEIEERLKVTRFRDGYGNPSDPTANSSAIFTIMVQGVPKSLAADKTPFEEYFQQKYPGKVYKVIVPMDLCNLDDLVEDLVKVRDDISKLAAKIDSHFAFDETEDGENGGEPKAWHHLDCRWRKVKRLCKTLSERLGFTDEKRLRRLQELRADLETQLAAYKEGRGPGAGVAFVVFKDVYTASKAVKDLRMERRMRIGRFFSLTELQLERNQWRVERAPLASDIYWNHLGSSKLSLKLRRIFVNSCLLLMLLFFSSPLAVISALQSAGRIINAEAMDNAQSWLSWLQSSSWIAAVFFQFLPNVLVFVSMYILIPAALSYLSRFERHLTVSGEQRAALIKMVCFFLVNLIVLRGLVESSLENAILSMGRCYLDGEDCKRIEQYMTASFLAKSCLSALAFLITCTFLGISFDLLAPIPWIKRNLQKLRTNDMLQLVPEQNEDYPLESDGIDNLRRPLISEEAFEPAARSGGGLNVIDLQGYDLSVYPVSRTSPVPKQKFDFAQYYAFNLTIFALTMIYSTFAPLVVPVGAVYFGYRYMVDKYNFLFVYRVRGFPAGNDGRLMDTVLSIMRFCVDLFLLAMLLFFSIHGDSMKLQAIFTLGLLVMYKLLPSGNDGFQAAILQGMQTIDRVVEGPIDYEVFSQPRFEWDASYG</sequence>
<dbReference type="GO" id="GO:0005227">
    <property type="term" value="F:calcium-activated cation channel activity"/>
    <property type="evidence" value="ECO:0007669"/>
    <property type="project" value="InterPro"/>
</dbReference>
<feature type="domain" description="PARP-type" evidence="14">
    <location>
        <begin position="338"/>
        <end position="414"/>
    </location>
</feature>
<evidence type="ECO:0000256" key="2">
    <source>
        <dbReference type="ARBA" id="ARBA00007779"/>
    </source>
</evidence>
<evidence type="ECO:0000256" key="11">
    <source>
        <dbReference type="ARBA" id="ARBA00023303"/>
    </source>
</evidence>
<evidence type="ECO:0000313" key="16">
    <source>
        <dbReference type="Proteomes" id="UP001153076"/>
    </source>
</evidence>
<evidence type="ECO:0000259" key="14">
    <source>
        <dbReference type="PROSITE" id="PS50064"/>
    </source>
</evidence>
<keyword evidence="4 13" id="KW-0812">Transmembrane</keyword>
<dbReference type="PANTHER" id="PTHR13018:SF114">
    <property type="entry name" value="EXPRESSED PROTEIN"/>
    <property type="match status" value="1"/>
</dbReference>
<dbReference type="InterPro" id="IPR032880">
    <property type="entry name" value="CSC1/OSCA1-like_N"/>
</dbReference>
<keyword evidence="3" id="KW-0813">Transport</keyword>
<feature type="transmembrane region" description="Helical" evidence="13">
    <location>
        <begin position="822"/>
        <end position="840"/>
    </location>
</feature>
<evidence type="ECO:0000256" key="6">
    <source>
        <dbReference type="ARBA" id="ARBA00022833"/>
    </source>
</evidence>
<evidence type="ECO:0000256" key="3">
    <source>
        <dbReference type="ARBA" id="ARBA00022448"/>
    </source>
</evidence>
<feature type="transmembrane region" description="Helical" evidence="13">
    <location>
        <begin position="124"/>
        <end position="145"/>
    </location>
</feature>
<feature type="compositionally biased region" description="Basic and acidic residues" evidence="12">
    <location>
        <begin position="40"/>
        <end position="50"/>
    </location>
</feature>
<evidence type="ECO:0000256" key="12">
    <source>
        <dbReference type="SAM" id="MobiDB-lite"/>
    </source>
</evidence>
<feature type="transmembrane region" description="Helical" evidence="13">
    <location>
        <begin position="649"/>
        <end position="674"/>
    </location>
</feature>
<evidence type="ECO:0000313" key="15">
    <source>
        <dbReference type="EMBL" id="KAJ8451739.1"/>
    </source>
</evidence>
<dbReference type="PANTHER" id="PTHR13018">
    <property type="entry name" value="PROBABLE MEMBRANE PROTEIN DUF221-RELATED"/>
    <property type="match status" value="1"/>
</dbReference>
<dbReference type="GO" id="GO:0008270">
    <property type="term" value="F:zinc ion binding"/>
    <property type="evidence" value="ECO:0007669"/>
    <property type="project" value="InterPro"/>
</dbReference>
<evidence type="ECO:0000256" key="13">
    <source>
        <dbReference type="SAM" id="Phobius"/>
    </source>
</evidence>
<evidence type="ECO:0000256" key="8">
    <source>
        <dbReference type="ARBA" id="ARBA00022989"/>
    </source>
</evidence>
<dbReference type="Pfam" id="PF14703">
    <property type="entry name" value="PHM7_cyt"/>
    <property type="match status" value="1"/>
</dbReference>
<keyword evidence="10 13" id="KW-0472">Membrane</keyword>
<name>A0A9Q1QRR5_9CARY</name>
<keyword evidence="9" id="KW-0406">Ion transport</keyword>
<dbReference type="InterPro" id="IPR001510">
    <property type="entry name" value="Znf_PARP"/>
</dbReference>
<evidence type="ECO:0000256" key="7">
    <source>
        <dbReference type="ARBA" id="ARBA00022837"/>
    </source>
</evidence>
<dbReference type="Pfam" id="PF02714">
    <property type="entry name" value="RSN1_7TM"/>
    <property type="match status" value="2"/>
</dbReference>
<feature type="transmembrane region" description="Helical" evidence="13">
    <location>
        <begin position="497"/>
        <end position="520"/>
    </location>
</feature>
<protein>
    <recommendedName>
        <fullName evidence="14">PARP-type domain-containing protein</fullName>
    </recommendedName>
</protein>
<dbReference type="Pfam" id="PF13967">
    <property type="entry name" value="RSN1_TM"/>
    <property type="match status" value="1"/>
</dbReference>
<keyword evidence="6" id="KW-0862">Zinc</keyword>
<feature type="transmembrane region" description="Helical" evidence="13">
    <location>
        <begin position="759"/>
        <end position="789"/>
    </location>
</feature>
<feature type="region of interest" description="Disordered" evidence="12">
    <location>
        <begin position="40"/>
        <end position="59"/>
    </location>
</feature>
<reference evidence="15" key="1">
    <citation type="submission" date="2022-04" db="EMBL/GenBank/DDBJ databases">
        <title>Carnegiea gigantea Genome sequencing and assembly v2.</title>
        <authorList>
            <person name="Copetti D."/>
            <person name="Sanderson M.J."/>
            <person name="Burquez A."/>
            <person name="Wojciechowski M.F."/>
        </authorList>
    </citation>
    <scope>NUCLEOTIDE SEQUENCE</scope>
    <source>
        <strain evidence="15">SGP5-SGP5p</strain>
        <tissue evidence="15">Aerial part</tissue>
    </source>
</reference>
<evidence type="ECO:0000256" key="5">
    <source>
        <dbReference type="ARBA" id="ARBA00022723"/>
    </source>
</evidence>
<keyword evidence="5" id="KW-0479">Metal-binding</keyword>
<feature type="transmembrane region" description="Helical" evidence="13">
    <location>
        <begin position="547"/>
        <end position="571"/>
    </location>
</feature>
<dbReference type="InterPro" id="IPR045122">
    <property type="entry name" value="Csc1-like"/>
</dbReference>
<comment type="similarity">
    <text evidence="2">Belongs to the CSC1 (TC 1.A.17) family.</text>
</comment>
<keyword evidence="8 13" id="KW-1133">Transmembrane helix</keyword>
<keyword evidence="16" id="KW-1185">Reference proteome</keyword>
<feature type="transmembrane region" description="Helical" evidence="13">
    <location>
        <begin position="237"/>
        <end position="258"/>
    </location>
</feature>
<comment type="subcellular location">
    <subcellularLocation>
        <location evidence="1">Membrane</location>
        <topology evidence="1">Multi-pass membrane protein</topology>
    </subcellularLocation>
</comment>
<dbReference type="EMBL" id="JAKOGI010000007">
    <property type="protein sequence ID" value="KAJ8451739.1"/>
    <property type="molecule type" value="Genomic_DNA"/>
</dbReference>
<dbReference type="GO" id="GO:0005886">
    <property type="term" value="C:plasma membrane"/>
    <property type="evidence" value="ECO:0007669"/>
    <property type="project" value="TreeGrafter"/>
</dbReference>
<evidence type="ECO:0000256" key="9">
    <source>
        <dbReference type="ARBA" id="ARBA00023065"/>
    </source>
</evidence>
<evidence type="ECO:0000256" key="10">
    <source>
        <dbReference type="ARBA" id="ARBA00023136"/>
    </source>
</evidence>
<dbReference type="Proteomes" id="UP001153076">
    <property type="component" value="Unassembled WGS sequence"/>
</dbReference>
<evidence type="ECO:0000256" key="4">
    <source>
        <dbReference type="ARBA" id="ARBA00022692"/>
    </source>
</evidence>
<evidence type="ECO:0000256" key="1">
    <source>
        <dbReference type="ARBA" id="ARBA00004141"/>
    </source>
</evidence>
<feature type="transmembrane region" description="Helical" evidence="13">
    <location>
        <begin position="194"/>
        <end position="217"/>
    </location>
</feature>
<dbReference type="InterPro" id="IPR003864">
    <property type="entry name" value="CSC1/OSCA1-like_7TM"/>
</dbReference>
<dbReference type="OrthoDB" id="1689567at2759"/>
<feature type="transmembrane region" description="Helical" evidence="13">
    <location>
        <begin position="592"/>
        <end position="611"/>
    </location>
</feature>
<dbReference type="InterPro" id="IPR027815">
    <property type="entry name" value="CSC1/OSCA1-like_cyt"/>
</dbReference>
<dbReference type="AlphaFoldDB" id="A0A9Q1QRR5"/>